<reference evidence="2" key="1">
    <citation type="submission" date="2020-11" db="EMBL/GenBank/DDBJ databases">
        <title>Nocardioides sp. CBS4Y-1, whole genome shotgun sequence.</title>
        <authorList>
            <person name="Tuo L."/>
        </authorList>
    </citation>
    <scope>NUCLEOTIDE SEQUENCE</scope>
    <source>
        <strain evidence="2">CBS4Y-1</strain>
    </source>
</reference>
<evidence type="ECO:0000313" key="3">
    <source>
        <dbReference type="Proteomes" id="UP000656804"/>
    </source>
</evidence>
<dbReference type="InterPro" id="IPR011009">
    <property type="entry name" value="Kinase-like_dom_sf"/>
</dbReference>
<feature type="domain" description="Aminoglycoside phosphotransferase" evidence="1">
    <location>
        <begin position="50"/>
        <end position="275"/>
    </location>
</feature>
<dbReference type="AlphaFoldDB" id="A0A930V0L0"/>
<dbReference type="RefSeq" id="WP_194502737.1">
    <property type="nucleotide sequence ID" value="NZ_JADIVZ010000002.1"/>
</dbReference>
<dbReference type="Pfam" id="PF01636">
    <property type="entry name" value="APH"/>
    <property type="match status" value="1"/>
</dbReference>
<accession>A0A930V0L0</accession>
<dbReference type="EMBL" id="JADIVZ010000002">
    <property type="protein sequence ID" value="MBF4161537.1"/>
    <property type="molecule type" value="Genomic_DNA"/>
</dbReference>
<dbReference type="InterPro" id="IPR002575">
    <property type="entry name" value="Aminoglycoside_PTrfase"/>
</dbReference>
<comment type="caution">
    <text evidence="2">The sequence shown here is derived from an EMBL/GenBank/DDBJ whole genome shotgun (WGS) entry which is preliminary data.</text>
</comment>
<dbReference type="SUPFAM" id="SSF56112">
    <property type="entry name" value="Protein kinase-like (PK-like)"/>
    <property type="match status" value="1"/>
</dbReference>
<sequence>MTSTPADRLRLQPLTRARVATLGEAGQRWHEALPGTLDRLAAVWSLTWGRALPGGSASYVVAARTATGERRVVKIPVPDAALADEARVLAAAGGRGYARLFGHDTESDAVLLEHLGGQLEHHLAEPLARLDVLADTLREAWTAAIGPGLDDEAGNAAATDDKAVSLFHMIRDLDARLDHAASPEVIRTALDHAEALAGWGGPTVVAHGDPHPANCLRAPDGRGSGWVFVDPDGFRADPAHDLGVTLRDWSSRLRRPEARATLRAWSRHVAQRADWPGVDAERVWAWAFVERVSTGLYVTSFGAPRVGAPFLETAAALL</sequence>
<organism evidence="2 3">
    <name type="scientific">Nocardioides acrostichi</name>
    <dbReference type="NCBI Taxonomy" id="2784339"/>
    <lineage>
        <taxon>Bacteria</taxon>
        <taxon>Bacillati</taxon>
        <taxon>Actinomycetota</taxon>
        <taxon>Actinomycetes</taxon>
        <taxon>Propionibacteriales</taxon>
        <taxon>Nocardioidaceae</taxon>
        <taxon>Nocardioides</taxon>
    </lineage>
</organism>
<evidence type="ECO:0000313" key="2">
    <source>
        <dbReference type="EMBL" id="MBF4161537.1"/>
    </source>
</evidence>
<keyword evidence="3" id="KW-1185">Reference proteome</keyword>
<name>A0A930V0L0_9ACTN</name>
<protein>
    <submittedName>
        <fullName evidence="2">Phosphotransferase</fullName>
    </submittedName>
</protein>
<dbReference type="Proteomes" id="UP000656804">
    <property type="component" value="Unassembled WGS sequence"/>
</dbReference>
<proteinExistence type="predicted"/>
<evidence type="ECO:0000259" key="1">
    <source>
        <dbReference type="Pfam" id="PF01636"/>
    </source>
</evidence>
<gene>
    <name evidence="2" type="ORF">ISG29_07520</name>
</gene>